<keyword evidence="1" id="KW-0285">Flavoprotein</keyword>
<dbReference type="Pfam" id="PF02910">
    <property type="entry name" value="Succ_DH_flav_C"/>
    <property type="match status" value="1"/>
</dbReference>
<dbReference type="PANTHER" id="PTHR11632:SF73">
    <property type="entry name" value="BLR3196 PROTEIN"/>
    <property type="match status" value="1"/>
</dbReference>
<dbReference type="InterPro" id="IPR015939">
    <property type="entry name" value="Fum_Rdtase/Succ_DH_flav-like_C"/>
</dbReference>
<evidence type="ECO:0000313" key="6">
    <source>
        <dbReference type="Proteomes" id="UP000824225"/>
    </source>
</evidence>
<dbReference type="InterPro" id="IPR036188">
    <property type="entry name" value="FAD/NAD-bd_sf"/>
</dbReference>
<dbReference type="PIRSF" id="PIRSF000171">
    <property type="entry name" value="SDHA_APRA_LASPO"/>
    <property type="match status" value="1"/>
</dbReference>
<accession>A0A9D2HEB8</accession>
<keyword evidence="2" id="KW-0560">Oxidoreductase</keyword>
<dbReference type="InterPro" id="IPR030664">
    <property type="entry name" value="SdhA/FrdA/AprA"/>
</dbReference>
<name>A0A9D2HEB8_9BACT</name>
<dbReference type="PANTHER" id="PTHR11632">
    <property type="entry name" value="SUCCINATE DEHYDROGENASE 2 FLAVOPROTEIN SUBUNIT"/>
    <property type="match status" value="1"/>
</dbReference>
<dbReference type="GO" id="GO:0005886">
    <property type="term" value="C:plasma membrane"/>
    <property type="evidence" value="ECO:0007669"/>
    <property type="project" value="TreeGrafter"/>
</dbReference>
<dbReference type="GO" id="GO:0009061">
    <property type="term" value="P:anaerobic respiration"/>
    <property type="evidence" value="ECO:0007669"/>
    <property type="project" value="TreeGrafter"/>
</dbReference>
<dbReference type="Gene3D" id="1.20.58.100">
    <property type="entry name" value="Fumarate reductase/succinate dehydrogenase flavoprotein-like, C-terminal domain"/>
    <property type="match status" value="1"/>
</dbReference>
<dbReference type="AlphaFoldDB" id="A0A9D2HEB8"/>
<reference evidence="5" key="1">
    <citation type="journal article" date="2021" name="PeerJ">
        <title>Extensive microbial diversity within the chicken gut microbiome revealed by metagenomics and culture.</title>
        <authorList>
            <person name="Gilroy R."/>
            <person name="Ravi A."/>
            <person name="Getino M."/>
            <person name="Pursley I."/>
            <person name="Horton D.L."/>
            <person name="Alikhan N.F."/>
            <person name="Baker D."/>
            <person name="Gharbi K."/>
            <person name="Hall N."/>
            <person name="Watson M."/>
            <person name="Adriaenssens E.M."/>
            <person name="Foster-Nyarko E."/>
            <person name="Jarju S."/>
            <person name="Secka A."/>
            <person name="Antonio M."/>
            <person name="Oren A."/>
            <person name="Chaudhuri R.R."/>
            <person name="La Ragione R."/>
            <person name="Hildebrand F."/>
            <person name="Pallen M.J."/>
        </authorList>
    </citation>
    <scope>NUCLEOTIDE SEQUENCE</scope>
    <source>
        <strain evidence="5">CHK186-16707</strain>
    </source>
</reference>
<gene>
    <name evidence="5" type="ORF">H9962_10195</name>
</gene>
<reference evidence="5" key="2">
    <citation type="submission" date="2021-04" db="EMBL/GenBank/DDBJ databases">
        <authorList>
            <person name="Gilroy R."/>
        </authorList>
    </citation>
    <scope>NUCLEOTIDE SEQUENCE</scope>
    <source>
        <strain evidence="5">CHK186-16707</strain>
    </source>
</reference>
<dbReference type="Pfam" id="PF00890">
    <property type="entry name" value="FAD_binding_2"/>
    <property type="match status" value="1"/>
</dbReference>
<evidence type="ECO:0000256" key="2">
    <source>
        <dbReference type="ARBA" id="ARBA00023002"/>
    </source>
</evidence>
<evidence type="ECO:0000259" key="4">
    <source>
        <dbReference type="Pfam" id="PF02910"/>
    </source>
</evidence>
<dbReference type="GO" id="GO:0050660">
    <property type="term" value="F:flavin adenine dinucleotide binding"/>
    <property type="evidence" value="ECO:0007669"/>
    <property type="project" value="TreeGrafter"/>
</dbReference>
<dbReference type="EMBL" id="DXAN01000032">
    <property type="protein sequence ID" value="HJA09538.1"/>
    <property type="molecule type" value="Genomic_DNA"/>
</dbReference>
<comment type="caution">
    <text evidence="5">The sequence shown here is derived from an EMBL/GenBank/DDBJ whole genome shotgun (WGS) entry which is preliminary data.</text>
</comment>
<feature type="domain" description="Fumarate reductase/succinate dehydrogenase flavoprotein-like C-terminal" evidence="4">
    <location>
        <begin position="420"/>
        <end position="501"/>
    </location>
</feature>
<dbReference type="Gene3D" id="3.50.50.60">
    <property type="entry name" value="FAD/NAD(P)-binding domain"/>
    <property type="match status" value="1"/>
</dbReference>
<protein>
    <submittedName>
        <fullName evidence="5">FAD-binding protein</fullName>
    </submittedName>
</protein>
<dbReference type="GO" id="GO:0009055">
    <property type="term" value="F:electron transfer activity"/>
    <property type="evidence" value="ECO:0007669"/>
    <property type="project" value="TreeGrafter"/>
</dbReference>
<dbReference type="Proteomes" id="UP000824225">
    <property type="component" value="Unassembled WGS sequence"/>
</dbReference>
<organism evidence="5 6">
    <name type="scientific">Candidatus Mailhella merdigallinarum</name>
    <dbReference type="NCBI Taxonomy" id="2838658"/>
    <lineage>
        <taxon>Bacteria</taxon>
        <taxon>Pseudomonadati</taxon>
        <taxon>Thermodesulfobacteriota</taxon>
        <taxon>Desulfovibrionia</taxon>
        <taxon>Desulfovibrionales</taxon>
        <taxon>Desulfovibrionaceae</taxon>
        <taxon>Mailhella</taxon>
    </lineage>
</organism>
<proteinExistence type="predicted"/>
<feature type="domain" description="FAD-dependent oxidoreductase 2 FAD-binding" evidence="3">
    <location>
        <begin position="1"/>
        <end position="368"/>
    </location>
</feature>
<dbReference type="GO" id="GO:0000104">
    <property type="term" value="F:succinate dehydrogenase activity"/>
    <property type="evidence" value="ECO:0007669"/>
    <property type="project" value="TreeGrafter"/>
</dbReference>
<dbReference type="InterPro" id="IPR003953">
    <property type="entry name" value="FAD-dep_OxRdtase_2_FAD-bd"/>
</dbReference>
<sequence length="526" mass="58910">MASINAADHGMRCIVMDKGDARRSGSSGLGNDHFICYIPEVHGDYETFIHDVMKLQNGARLRQMGADWAKSFFYKTSEIVKMWDAWGIPMKHDGRYYFAGHALPGRTHAFLKYHGVDQKIVLVREARKRGVEIHNRRMGYELLTDEDGAVAGAVAVDTREDVLHVYRAKAVLLGTGLANGVFPFNRLGSIGMNPAPICLTGDGRMMAYRAGAELCNLEMPHLHAGVKFFSRSGQATWEGVLRDPRGNPVGPFFTEPNPLCGDITMEVDKSIIERFNKEGKGPVFMDMTGLTREQLELMEHWLTQEGNCTLLRHLRQEGVDLIDTAVEFATYPMSMPPAAGIAFNEHSETCVPGLYAAGDEGYGGIAGAAVTGWWAADAAAEYTNKRSFRDCCEDRVELLARRLEDFRARKHAAHWTEARYALQNIAHDYCGESRTAEALELGLTHLRRVRARAEQTLGAANPHELAYCLGVLNLYELAELMFLMAEDRKESRALHKRQDYPLPNLTLDGLRHYIRREGTATVMSWR</sequence>
<dbReference type="SUPFAM" id="SSF46977">
    <property type="entry name" value="Succinate dehydrogenase/fumarate reductase flavoprotein C-terminal domain"/>
    <property type="match status" value="1"/>
</dbReference>
<dbReference type="SUPFAM" id="SSF51905">
    <property type="entry name" value="FAD/NAD(P)-binding domain"/>
    <property type="match status" value="1"/>
</dbReference>
<evidence type="ECO:0000256" key="1">
    <source>
        <dbReference type="ARBA" id="ARBA00022630"/>
    </source>
</evidence>
<dbReference type="InterPro" id="IPR037099">
    <property type="entry name" value="Fum_R/Succ_DH_flav-like_C_sf"/>
</dbReference>
<evidence type="ECO:0000313" key="5">
    <source>
        <dbReference type="EMBL" id="HJA09538.1"/>
    </source>
</evidence>
<evidence type="ECO:0000259" key="3">
    <source>
        <dbReference type="Pfam" id="PF00890"/>
    </source>
</evidence>